<dbReference type="GO" id="GO:0000155">
    <property type="term" value="F:phosphorelay sensor kinase activity"/>
    <property type="evidence" value="ECO:0007669"/>
    <property type="project" value="InterPro"/>
</dbReference>
<keyword evidence="16" id="KW-0346">Stress response</keyword>
<dbReference type="FunFam" id="1.10.287.130:FF:000001">
    <property type="entry name" value="Two-component sensor histidine kinase"/>
    <property type="match status" value="1"/>
</dbReference>
<evidence type="ECO:0000313" key="25">
    <source>
        <dbReference type="Proteomes" id="UP000067626"/>
    </source>
</evidence>
<dbReference type="CDD" id="cd06225">
    <property type="entry name" value="HAMP"/>
    <property type="match status" value="1"/>
</dbReference>
<keyword evidence="18" id="KW-0464">Manganese</keyword>
<evidence type="ECO:0000256" key="3">
    <source>
        <dbReference type="ARBA" id="ARBA00001946"/>
    </source>
</evidence>
<keyword evidence="12" id="KW-0067">ATP-binding</keyword>
<comment type="catalytic activity">
    <reaction evidence="1">
        <text>ATP + protein L-histidine = ADP + protein N-phospho-L-histidine.</text>
        <dbReference type="EC" id="2.7.13.3"/>
    </reaction>
</comment>
<sequence length="508" mass="56227">MRSVFRELGRIRVRLLVVNVVVLLVPVVGLEFARIHERQLLEALERDMRNQASLVRAFVERDLTDQVDLGDPRHANILTTAAARTRTRIRLIDATGAVLADSHEHGPPEGPEPPPPSLVPRSIRENSGFTRDYNLSRGPKTWPEIPDRPEVRKALEGHPASMTRIRDRHPDVLLFITEPIRNRGRVVGAAYLVRSTQPVLVELHRIRTGLVRVLAVALLITGTATLLLAWSISRPLGRLSRAARRVAEGEPDVSIPVSGGGEIEELGASFARMKDQLDARLRFIQDFAADVAHEFKSPLTSLRGAAELLEEGADDDPEARRRFLRNITLDVERLDRLVSRLLELSRIEASREPMTDIDLPALLQRVVDRASTPDQPVVLHPARISRRLLARATDLEAALLNLAENAVRFSPTGQPVEITVRDHDPTASIHIVVEDHGPGIPPTNLARIFDRFFTTDEARDGTGLGLAIVQSVAQAHGGRVHVESRWTGDVPEGAPTGATFTLELPTQR</sequence>
<evidence type="ECO:0000256" key="1">
    <source>
        <dbReference type="ARBA" id="ARBA00000085"/>
    </source>
</evidence>
<dbReference type="SMART" id="SM00388">
    <property type="entry name" value="HisKA"/>
    <property type="match status" value="1"/>
</dbReference>
<dbReference type="PANTHER" id="PTHR44936">
    <property type="entry name" value="SENSOR PROTEIN CREC"/>
    <property type="match status" value="1"/>
</dbReference>
<keyword evidence="9" id="KW-0547">Nucleotide-binding</keyword>
<keyword evidence="6" id="KW-0472">Membrane</keyword>
<dbReference type="InterPro" id="IPR003660">
    <property type="entry name" value="HAMP_dom"/>
</dbReference>
<feature type="region of interest" description="Disordered" evidence="21">
    <location>
        <begin position="488"/>
        <end position="508"/>
    </location>
</feature>
<keyword evidence="6" id="KW-1003">Cell membrane</keyword>
<keyword evidence="15" id="KW-0902">Two-component regulatory system</keyword>
<accession>A0A0K1ELN9</accession>
<dbReference type="Pfam" id="PF02518">
    <property type="entry name" value="HATPase_c"/>
    <property type="match status" value="1"/>
</dbReference>
<evidence type="ECO:0000256" key="16">
    <source>
        <dbReference type="ARBA" id="ARBA00023016"/>
    </source>
</evidence>
<dbReference type="InterPro" id="IPR050980">
    <property type="entry name" value="2C_sensor_his_kinase"/>
</dbReference>
<evidence type="ECO:0000256" key="12">
    <source>
        <dbReference type="ARBA" id="ARBA00022840"/>
    </source>
</evidence>
<dbReference type="Pfam" id="PF00512">
    <property type="entry name" value="HisKA"/>
    <property type="match status" value="1"/>
</dbReference>
<keyword evidence="10 24" id="KW-0418">Kinase</keyword>
<evidence type="ECO:0000259" key="22">
    <source>
        <dbReference type="PROSITE" id="PS50109"/>
    </source>
</evidence>
<keyword evidence="8 24" id="KW-0808">Transferase</keyword>
<evidence type="ECO:0000256" key="19">
    <source>
        <dbReference type="ARBA" id="ARBA00040454"/>
    </source>
</evidence>
<evidence type="ECO:0000256" key="14">
    <source>
        <dbReference type="ARBA" id="ARBA00022912"/>
    </source>
</evidence>
<dbReference type="InterPro" id="IPR003661">
    <property type="entry name" value="HisK_dim/P_dom"/>
</dbReference>
<evidence type="ECO:0000256" key="5">
    <source>
        <dbReference type="ARBA" id="ARBA00012438"/>
    </source>
</evidence>
<evidence type="ECO:0000313" key="24">
    <source>
        <dbReference type="EMBL" id="AKT41572.1"/>
    </source>
</evidence>
<dbReference type="InterPro" id="IPR036890">
    <property type="entry name" value="HATPase_C_sf"/>
</dbReference>
<dbReference type="EMBL" id="CP012159">
    <property type="protein sequence ID" value="AKT41572.1"/>
    <property type="molecule type" value="Genomic_DNA"/>
</dbReference>
<dbReference type="GO" id="GO:0005886">
    <property type="term" value="C:plasma membrane"/>
    <property type="evidence" value="ECO:0007669"/>
    <property type="project" value="UniProtKB-SubCell"/>
</dbReference>
<proteinExistence type="predicted"/>
<keyword evidence="17" id="KW-0843">Virulence</keyword>
<dbReference type="SUPFAM" id="SSF158472">
    <property type="entry name" value="HAMP domain-like"/>
    <property type="match status" value="1"/>
</dbReference>
<dbReference type="CDD" id="cd00082">
    <property type="entry name" value="HisKA"/>
    <property type="match status" value="1"/>
</dbReference>
<dbReference type="InterPro" id="IPR005467">
    <property type="entry name" value="His_kinase_dom"/>
</dbReference>
<feature type="compositionally biased region" description="Pro residues" evidence="21">
    <location>
        <begin position="108"/>
        <end position="118"/>
    </location>
</feature>
<keyword evidence="11" id="KW-0378">Hydrolase</keyword>
<dbReference type="Gene3D" id="1.10.287.130">
    <property type="match status" value="1"/>
</dbReference>
<evidence type="ECO:0000256" key="7">
    <source>
        <dbReference type="ARBA" id="ARBA00022553"/>
    </source>
</evidence>
<dbReference type="InterPro" id="IPR036097">
    <property type="entry name" value="HisK_dim/P_sf"/>
</dbReference>
<dbReference type="Proteomes" id="UP000067626">
    <property type="component" value="Chromosome"/>
</dbReference>
<evidence type="ECO:0000259" key="23">
    <source>
        <dbReference type="PROSITE" id="PS50885"/>
    </source>
</evidence>
<dbReference type="InterPro" id="IPR004358">
    <property type="entry name" value="Sig_transdc_His_kin-like_C"/>
</dbReference>
<evidence type="ECO:0000256" key="9">
    <source>
        <dbReference type="ARBA" id="ARBA00022741"/>
    </source>
</evidence>
<dbReference type="STRING" id="52.CMC5_057790"/>
<evidence type="ECO:0000256" key="10">
    <source>
        <dbReference type="ARBA" id="ARBA00022777"/>
    </source>
</evidence>
<evidence type="ECO:0000256" key="15">
    <source>
        <dbReference type="ARBA" id="ARBA00023012"/>
    </source>
</evidence>
<evidence type="ECO:0000256" key="21">
    <source>
        <dbReference type="SAM" id="MobiDB-lite"/>
    </source>
</evidence>
<keyword evidence="7" id="KW-0597">Phosphoprotein</keyword>
<dbReference type="PROSITE" id="PS50885">
    <property type="entry name" value="HAMP"/>
    <property type="match status" value="1"/>
</dbReference>
<evidence type="ECO:0000256" key="4">
    <source>
        <dbReference type="ARBA" id="ARBA00004651"/>
    </source>
</evidence>
<comment type="cofactor">
    <cofactor evidence="3">
        <name>Mg(2+)</name>
        <dbReference type="ChEBI" id="CHEBI:18420"/>
    </cofactor>
</comment>
<keyword evidence="14" id="KW-0904">Protein phosphatase</keyword>
<dbReference type="SMART" id="SM00387">
    <property type="entry name" value="HATPase_c"/>
    <property type="match status" value="1"/>
</dbReference>
<dbReference type="EC" id="2.7.13.3" evidence="5"/>
<organism evidence="24 25">
    <name type="scientific">Chondromyces crocatus</name>
    <dbReference type="NCBI Taxonomy" id="52"/>
    <lineage>
        <taxon>Bacteria</taxon>
        <taxon>Pseudomonadati</taxon>
        <taxon>Myxococcota</taxon>
        <taxon>Polyangia</taxon>
        <taxon>Polyangiales</taxon>
        <taxon>Polyangiaceae</taxon>
        <taxon>Chondromyces</taxon>
    </lineage>
</organism>
<dbReference type="Gene3D" id="3.30.565.10">
    <property type="entry name" value="Histidine kinase-like ATPase, C-terminal domain"/>
    <property type="match status" value="1"/>
</dbReference>
<dbReference type="AlphaFoldDB" id="A0A0K1ELN9"/>
<dbReference type="SUPFAM" id="SSF47384">
    <property type="entry name" value="Homodimeric domain of signal transducing histidine kinase"/>
    <property type="match status" value="1"/>
</dbReference>
<feature type="region of interest" description="Disordered" evidence="21">
    <location>
        <begin position="100"/>
        <end position="124"/>
    </location>
</feature>
<keyword evidence="25" id="KW-1185">Reference proteome</keyword>
<evidence type="ECO:0000256" key="8">
    <source>
        <dbReference type="ARBA" id="ARBA00022679"/>
    </source>
</evidence>
<name>A0A0K1ELN9_CHOCO</name>
<dbReference type="InterPro" id="IPR003594">
    <property type="entry name" value="HATPase_dom"/>
</dbReference>
<dbReference type="PANTHER" id="PTHR44936:SF9">
    <property type="entry name" value="SENSOR PROTEIN CREC"/>
    <property type="match status" value="1"/>
</dbReference>
<evidence type="ECO:0000256" key="20">
    <source>
        <dbReference type="ARBA" id="ARBA00041776"/>
    </source>
</evidence>
<dbReference type="PROSITE" id="PS50109">
    <property type="entry name" value="HIS_KIN"/>
    <property type="match status" value="1"/>
</dbReference>
<evidence type="ECO:0000256" key="11">
    <source>
        <dbReference type="ARBA" id="ARBA00022801"/>
    </source>
</evidence>
<dbReference type="GO" id="GO:0004721">
    <property type="term" value="F:phosphoprotein phosphatase activity"/>
    <property type="evidence" value="ECO:0007669"/>
    <property type="project" value="UniProtKB-KW"/>
</dbReference>
<evidence type="ECO:0000256" key="6">
    <source>
        <dbReference type="ARBA" id="ARBA00022475"/>
    </source>
</evidence>
<dbReference type="GO" id="GO:0005524">
    <property type="term" value="F:ATP binding"/>
    <property type="evidence" value="ECO:0007669"/>
    <property type="project" value="UniProtKB-KW"/>
</dbReference>
<dbReference type="SMART" id="SM00304">
    <property type="entry name" value="HAMP"/>
    <property type="match status" value="1"/>
</dbReference>
<comment type="subcellular location">
    <subcellularLocation>
        <location evidence="4">Cell membrane</location>
        <topology evidence="4">Multi-pass membrane protein</topology>
    </subcellularLocation>
</comment>
<dbReference type="Gene3D" id="6.10.340.10">
    <property type="match status" value="1"/>
</dbReference>
<evidence type="ECO:0000256" key="2">
    <source>
        <dbReference type="ARBA" id="ARBA00001936"/>
    </source>
</evidence>
<keyword evidence="13" id="KW-0460">Magnesium</keyword>
<dbReference type="CDD" id="cd00075">
    <property type="entry name" value="HATPase"/>
    <property type="match status" value="1"/>
</dbReference>
<protein>
    <recommendedName>
        <fullName evidence="19">Signal transduction histidine-protein kinase/phosphatase MprB</fullName>
        <ecNumber evidence="5">2.7.13.3</ecNumber>
    </recommendedName>
    <alternativeName>
        <fullName evidence="20">Mycobacterial persistence regulator B</fullName>
    </alternativeName>
</protein>
<gene>
    <name evidence="24" type="ORF">CMC5_057790</name>
</gene>
<dbReference type="KEGG" id="ccro:CMC5_057790"/>
<evidence type="ECO:0000256" key="18">
    <source>
        <dbReference type="ARBA" id="ARBA00023211"/>
    </source>
</evidence>
<evidence type="ECO:0000256" key="13">
    <source>
        <dbReference type="ARBA" id="ARBA00022842"/>
    </source>
</evidence>
<feature type="domain" description="Histidine kinase" evidence="22">
    <location>
        <begin position="290"/>
        <end position="508"/>
    </location>
</feature>
<dbReference type="Pfam" id="PF00672">
    <property type="entry name" value="HAMP"/>
    <property type="match status" value="1"/>
</dbReference>
<feature type="domain" description="HAMP" evidence="23">
    <location>
        <begin position="230"/>
        <end position="282"/>
    </location>
</feature>
<dbReference type="PRINTS" id="PR00344">
    <property type="entry name" value="BCTRLSENSOR"/>
</dbReference>
<dbReference type="SUPFAM" id="SSF55874">
    <property type="entry name" value="ATPase domain of HSP90 chaperone/DNA topoisomerase II/histidine kinase"/>
    <property type="match status" value="1"/>
</dbReference>
<reference evidence="24 25" key="1">
    <citation type="submission" date="2015-07" db="EMBL/GenBank/DDBJ databases">
        <title>Genome analysis of myxobacterium Chondromyces crocatus Cm c5 reveals a high potential for natural compound synthesis and the genetic basis for the loss of fruiting body formation.</title>
        <authorList>
            <person name="Zaburannyi N."/>
            <person name="Bunk B."/>
            <person name="Maier J."/>
            <person name="Overmann J."/>
            <person name="Mueller R."/>
        </authorList>
    </citation>
    <scope>NUCLEOTIDE SEQUENCE [LARGE SCALE GENOMIC DNA]</scope>
    <source>
        <strain evidence="24 25">Cm c5</strain>
    </source>
</reference>
<comment type="cofactor">
    <cofactor evidence="2">
        <name>Mn(2+)</name>
        <dbReference type="ChEBI" id="CHEBI:29035"/>
    </cofactor>
</comment>
<evidence type="ECO:0000256" key="17">
    <source>
        <dbReference type="ARBA" id="ARBA00023026"/>
    </source>
</evidence>